<keyword evidence="7 11" id="KW-0285">Flavoprotein</keyword>
<dbReference type="EMBL" id="JAQAGZ010000016">
    <property type="protein sequence ID" value="MCZ8515258.1"/>
    <property type="molecule type" value="Genomic_DNA"/>
</dbReference>
<evidence type="ECO:0000313" key="14">
    <source>
        <dbReference type="Proteomes" id="UP001527882"/>
    </source>
</evidence>
<evidence type="ECO:0000256" key="6">
    <source>
        <dbReference type="ARBA" id="ARBA00019046"/>
    </source>
</evidence>
<dbReference type="Pfam" id="PF01593">
    <property type="entry name" value="Amino_oxidase"/>
    <property type="match status" value="1"/>
</dbReference>
<dbReference type="InterPro" id="IPR036188">
    <property type="entry name" value="FAD/NAD-bd_sf"/>
</dbReference>
<dbReference type="EC" id="1.3.3.15" evidence="5 11"/>
<keyword evidence="14" id="KW-1185">Reference proteome</keyword>
<keyword evidence="11" id="KW-0963">Cytoplasm</keyword>
<evidence type="ECO:0000313" key="13">
    <source>
        <dbReference type="EMBL" id="MCZ8515258.1"/>
    </source>
</evidence>
<dbReference type="Proteomes" id="UP001527882">
    <property type="component" value="Unassembled WGS sequence"/>
</dbReference>
<dbReference type="PANTHER" id="PTHR42923">
    <property type="entry name" value="PROTOPORPHYRINOGEN OXIDASE"/>
    <property type="match status" value="1"/>
</dbReference>
<evidence type="ECO:0000256" key="4">
    <source>
        <dbReference type="ARBA" id="ARBA00008310"/>
    </source>
</evidence>
<comment type="cofactor">
    <cofactor evidence="2 11">
        <name>FAD</name>
        <dbReference type="ChEBI" id="CHEBI:57692"/>
    </cofactor>
</comment>
<dbReference type="NCBIfam" id="NF008845">
    <property type="entry name" value="PRK11883.1-5"/>
    <property type="match status" value="1"/>
</dbReference>
<keyword evidence="10 11" id="KW-0350">Heme biosynthesis</keyword>
<dbReference type="InterPro" id="IPR004572">
    <property type="entry name" value="Protoporphyrinogen_oxidase"/>
</dbReference>
<comment type="similarity">
    <text evidence="4 11">Belongs to the protoporphyrinogen/coproporphyrinogen oxidase family. Coproporphyrinogen III oxidase subfamily.</text>
</comment>
<evidence type="ECO:0000256" key="1">
    <source>
        <dbReference type="ARBA" id="ARBA00001755"/>
    </source>
</evidence>
<evidence type="ECO:0000256" key="9">
    <source>
        <dbReference type="ARBA" id="ARBA00023002"/>
    </source>
</evidence>
<dbReference type="InterPro" id="IPR050464">
    <property type="entry name" value="Zeta_carotene_desat/Oxidored"/>
</dbReference>
<dbReference type="NCBIfam" id="TIGR00562">
    <property type="entry name" value="proto_IX_ox"/>
    <property type="match status" value="1"/>
</dbReference>
<evidence type="ECO:0000256" key="8">
    <source>
        <dbReference type="ARBA" id="ARBA00022827"/>
    </source>
</evidence>
<sequence>MGSERRKVVIVGGGITGLSAAFYTRKLFEENQIPVDITLVEKSEQLGGKIRTLHRDGFVIEKGPDSFLARKLSVITLVKELGLEEELTATNPHAITNYILHKGKLHPMPLGLVLGIPTAVSPFIKTGLISPAGKIRAALDLLLPRKEDAKDESLGSFIERRLGREVLENITEPLLAGIYAGDTQFLSLQATFPQFKQIEQKHRSLILGMLAGKNQSHNVNGLPDIARKSMFLTFKRGLITLIDRLVESLQSIRMITGQGVVQIIRDGGDYKLKLDQGTELQADGLILALPAFEAAKFIPELPEARWLEQVTYASVANIALAYKQEDISFPLNGSGFVIPRNEGRMITACTWSSSKWLHAAPPGTVLLRTYVGRSNSQEWMRLSDQELLSGVWADLKDTMEIAAEPVFFEITRCFRSMPQYPVGHNERLKKLGVQLRNYKPGLFVCGAGYGGVGIPDCIQQGKDAAEQMLTFAQSM</sequence>
<accession>A0ABT4QEF0</accession>
<dbReference type="SUPFAM" id="SSF54373">
    <property type="entry name" value="FAD-linked reductases, C-terminal domain"/>
    <property type="match status" value="1"/>
</dbReference>
<gene>
    <name evidence="13" type="primary">hemY</name>
    <name evidence="13" type="ORF">O9H85_23155</name>
</gene>
<comment type="function">
    <text evidence="11">Involved in coproporphyrin-dependent heme b biosynthesis. Catalyzes the oxidation of coproporphyrinogen III to coproporphyrin III.</text>
</comment>
<evidence type="ECO:0000256" key="5">
    <source>
        <dbReference type="ARBA" id="ARBA00012402"/>
    </source>
</evidence>
<comment type="catalytic activity">
    <reaction evidence="1">
        <text>coproporphyrinogen III + 3 O2 = coproporphyrin III + 3 H2O2</text>
        <dbReference type="Rhea" id="RHEA:43436"/>
        <dbReference type="ChEBI" id="CHEBI:15379"/>
        <dbReference type="ChEBI" id="CHEBI:16240"/>
        <dbReference type="ChEBI" id="CHEBI:57309"/>
        <dbReference type="ChEBI" id="CHEBI:131725"/>
        <dbReference type="EC" id="1.3.3.15"/>
    </reaction>
    <physiologicalReaction direction="left-to-right" evidence="1">
        <dbReference type="Rhea" id="RHEA:43437"/>
    </physiologicalReaction>
</comment>
<dbReference type="SUPFAM" id="SSF51905">
    <property type="entry name" value="FAD/NAD(P)-binding domain"/>
    <property type="match status" value="1"/>
</dbReference>
<dbReference type="PANTHER" id="PTHR42923:SF3">
    <property type="entry name" value="PROTOPORPHYRINOGEN OXIDASE"/>
    <property type="match status" value="1"/>
</dbReference>
<comment type="caution">
    <text evidence="13">The sequence shown here is derived from an EMBL/GenBank/DDBJ whole genome shotgun (WGS) entry which is preliminary data.</text>
</comment>
<dbReference type="GO" id="GO:0004729">
    <property type="term" value="F:oxygen-dependent protoporphyrinogen oxidase activity"/>
    <property type="evidence" value="ECO:0007669"/>
    <property type="project" value="UniProtKB-EC"/>
</dbReference>
<dbReference type="Gene3D" id="1.10.3110.10">
    <property type="entry name" value="protoporphyrinogen ix oxidase, domain 3"/>
    <property type="match status" value="1"/>
</dbReference>
<dbReference type="InterPro" id="IPR002937">
    <property type="entry name" value="Amino_oxidase"/>
</dbReference>
<evidence type="ECO:0000256" key="11">
    <source>
        <dbReference type="RuleBase" id="RU364052"/>
    </source>
</evidence>
<keyword evidence="9 11" id="KW-0560">Oxidoreductase</keyword>
<name>A0ABT4QEF0_9BACL</name>
<comment type="subcellular location">
    <subcellularLocation>
        <location evidence="11">Cytoplasm</location>
    </subcellularLocation>
</comment>
<evidence type="ECO:0000256" key="2">
    <source>
        <dbReference type="ARBA" id="ARBA00001974"/>
    </source>
</evidence>
<evidence type="ECO:0000256" key="10">
    <source>
        <dbReference type="ARBA" id="ARBA00023133"/>
    </source>
</evidence>
<dbReference type="RefSeq" id="WP_269883789.1">
    <property type="nucleotide sequence ID" value="NZ_JAQAGZ010000016.1"/>
</dbReference>
<evidence type="ECO:0000256" key="3">
    <source>
        <dbReference type="ARBA" id="ARBA00004744"/>
    </source>
</evidence>
<evidence type="ECO:0000259" key="12">
    <source>
        <dbReference type="Pfam" id="PF01593"/>
    </source>
</evidence>
<keyword evidence="8 11" id="KW-0274">FAD</keyword>
<dbReference type="Gene3D" id="3.90.660.20">
    <property type="entry name" value="Protoporphyrinogen oxidase, mitochondrial, domain 2"/>
    <property type="match status" value="1"/>
</dbReference>
<dbReference type="Gene3D" id="3.50.50.60">
    <property type="entry name" value="FAD/NAD(P)-binding domain"/>
    <property type="match status" value="1"/>
</dbReference>
<organism evidence="13 14">
    <name type="scientific">Paenibacillus gyeongsangnamensis</name>
    <dbReference type="NCBI Taxonomy" id="3388067"/>
    <lineage>
        <taxon>Bacteria</taxon>
        <taxon>Bacillati</taxon>
        <taxon>Bacillota</taxon>
        <taxon>Bacilli</taxon>
        <taxon>Bacillales</taxon>
        <taxon>Paenibacillaceae</taxon>
        <taxon>Paenibacillus</taxon>
    </lineage>
</organism>
<proteinExistence type="inferred from homology"/>
<comment type="pathway">
    <text evidence="3 11">Porphyrin-containing compound metabolism; protoheme biosynthesis.</text>
</comment>
<evidence type="ECO:0000256" key="7">
    <source>
        <dbReference type="ARBA" id="ARBA00022630"/>
    </source>
</evidence>
<protein>
    <recommendedName>
        <fullName evidence="6 11">Coproporphyrinogen III oxidase</fullName>
        <ecNumber evidence="5 11">1.3.3.15</ecNumber>
    </recommendedName>
</protein>
<reference evidence="13 14" key="1">
    <citation type="submission" date="2022-12" db="EMBL/GenBank/DDBJ databases">
        <title>Draft genome sequence of Paenibacillus sp. dW9.</title>
        <authorList>
            <person name="Choi E.-W."/>
            <person name="Kim D.-U."/>
        </authorList>
    </citation>
    <scope>NUCLEOTIDE SEQUENCE [LARGE SCALE GENOMIC DNA]</scope>
    <source>
        <strain evidence="14">dW9</strain>
    </source>
</reference>
<feature type="domain" description="Amine oxidase" evidence="12">
    <location>
        <begin position="15"/>
        <end position="469"/>
    </location>
</feature>